<evidence type="ECO:0000313" key="3">
    <source>
        <dbReference type="Proteomes" id="UP001454036"/>
    </source>
</evidence>
<evidence type="ECO:0000256" key="1">
    <source>
        <dbReference type="SAM" id="MobiDB-lite"/>
    </source>
</evidence>
<protein>
    <submittedName>
        <fullName evidence="2">Uncharacterized protein</fullName>
    </submittedName>
</protein>
<organism evidence="2 3">
    <name type="scientific">Lithospermum erythrorhizon</name>
    <name type="common">Purple gromwell</name>
    <name type="synonym">Lithospermum officinale var. erythrorhizon</name>
    <dbReference type="NCBI Taxonomy" id="34254"/>
    <lineage>
        <taxon>Eukaryota</taxon>
        <taxon>Viridiplantae</taxon>
        <taxon>Streptophyta</taxon>
        <taxon>Embryophyta</taxon>
        <taxon>Tracheophyta</taxon>
        <taxon>Spermatophyta</taxon>
        <taxon>Magnoliopsida</taxon>
        <taxon>eudicotyledons</taxon>
        <taxon>Gunneridae</taxon>
        <taxon>Pentapetalae</taxon>
        <taxon>asterids</taxon>
        <taxon>lamiids</taxon>
        <taxon>Boraginales</taxon>
        <taxon>Boraginaceae</taxon>
        <taxon>Boraginoideae</taxon>
        <taxon>Lithospermeae</taxon>
        <taxon>Lithospermum</taxon>
    </lineage>
</organism>
<dbReference type="Proteomes" id="UP001454036">
    <property type="component" value="Unassembled WGS sequence"/>
</dbReference>
<dbReference type="EMBL" id="BAABME010010637">
    <property type="protein sequence ID" value="GAA0180564.1"/>
    <property type="molecule type" value="Genomic_DNA"/>
</dbReference>
<comment type="caution">
    <text evidence="2">The sequence shown here is derived from an EMBL/GenBank/DDBJ whole genome shotgun (WGS) entry which is preliminary data.</text>
</comment>
<name>A0AAV3RQ96_LITER</name>
<keyword evidence="3" id="KW-1185">Reference proteome</keyword>
<gene>
    <name evidence="2" type="ORF">LIER_30128</name>
</gene>
<sequence length="252" mass="28000">MKQSSLLPPSEGNMDANDLGEIPLNLSKKPIHGRDKELRNFKETVLTPSSTNVAPQISSSGKRTHSLYTDGGDLLPTNQTLNDVEDVHGHDLGHQRSCYGDSGDVVDQKSDANSSGLKLVEASAKPSFPPMASEPSIFDGDEVRHALQLMKWLTQSSLVMREKTIQSFFKSVHSFQYAQLNSTQKFSKESCSEILSLKSAHHVGLKSLIEEKSKQTEAANISSLQQAKLMSEEEENRFQQMKMDLCIFKIIF</sequence>
<feature type="region of interest" description="Disordered" evidence="1">
    <location>
        <begin position="1"/>
        <end position="21"/>
    </location>
</feature>
<accession>A0AAV3RQ96</accession>
<reference evidence="2 3" key="1">
    <citation type="submission" date="2024-01" db="EMBL/GenBank/DDBJ databases">
        <title>The complete chloroplast genome sequence of Lithospermum erythrorhizon: insights into the phylogenetic relationship among Boraginaceae species and the maternal lineages of purple gromwells.</title>
        <authorList>
            <person name="Okada T."/>
            <person name="Watanabe K."/>
        </authorList>
    </citation>
    <scope>NUCLEOTIDE SEQUENCE [LARGE SCALE GENOMIC DNA]</scope>
</reference>
<dbReference type="AlphaFoldDB" id="A0AAV3RQ96"/>
<proteinExistence type="predicted"/>
<evidence type="ECO:0000313" key="2">
    <source>
        <dbReference type="EMBL" id="GAA0180564.1"/>
    </source>
</evidence>